<keyword evidence="1" id="KW-0812">Transmembrane</keyword>
<organism evidence="2 3">
    <name type="scientific">Ohtaekwangia koreensis</name>
    <dbReference type="NCBI Taxonomy" id="688867"/>
    <lineage>
        <taxon>Bacteria</taxon>
        <taxon>Pseudomonadati</taxon>
        <taxon>Bacteroidota</taxon>
        <taxon>Cytophagia</taxon>
        <taxon>Cytophagales</taxon>
        <taxon>Fulvivirgaceae</taxon>
        <taxon>Ohtaekwangia</taxon>
    </lineage>
</organism>
<evidence type="ECO:0000313" key="3">
    <source>
        <dbReference type="Proteomes" id="UP000190961"/>
    </source>
</evidence>
<dbReference type="EMBL" id="FUZU01000001">
    <property type="protein sequence ID" value="SKC39085.1"/>
    <property type="molecule type" value="Genomic_DNA"/>
</dbReference>
<dbReference type="OrthoDB" id="1467737at2"/>
<gene>
    <name evidence="2" type="ORF">SAMN05660236_0087</name>
</gene>
<evidence type="ECO:0000256" key="1">
    <source>
        <dbReference type="SAM" id="Phobius"/>
    </source>
</evidence>
<keyword evidence="1" id="KW-0472">Membrane</keyword>
<sequence length="151" mass="16785">MLEEIIKAIPVYLSSMLKFIFGPIGGYAAGLTLITTILVTVAGMMTVVFAFAFFGHFMRTQVMDRFFPNKKKFSVRNRRFVTIWKKYGLPGVAALTPVVLTPIGGTLLAISFGAPRNKLILYMFISAAIWSVIFSGTIYFFGNEVLPDVIK</sequence>
<proteinExistence type="predicted"/>
<keyword evidence="1" id="KW-1133">Transmembrane helix</keyword>
<evidence type="ECO:0000313" key="2">
    <source>
        <dbReference type="EMBL" id="SKC39085.1"/>
    </source>
</evidence>
<feature type="transmembrane region" description="Helical" evidence="1">
    <location>
        <begin position="119"/>
        <end position="141"/>
    </location>
</feature>
<reference evidence="2 3" key="1">
    <citation type="submission" date="2017-02" db="EMBL/GenBank/DDBJ databases">
        <authorList>
            <person name="Peterson S.W."/>
        </authorList>
    </citation>
    <scope>NUCLEOTIDE SEQUENCE [LARGE SCALE GENOMIC DNA]</scope>
    <source>
        <strain evidence="2 3">DSM 25262</strain>
    </source>
</reference>
<accession>A0A1T5IIV9</accession>
<dbReference type="AlphaFoldDB" id="A0A1T5IIV9"/>
<dbReference type="Proteomes" id="UP000190961">
    <property type="component" value="Unassembled WGS sequence"/>
</dbReference>
<feature type="transmembrane region" description="Helical" evidence="1">
    <location>
        <begin position="87"/>
        <end position="113"/>
    </location>
</feature>
<protein>
    <recommendedName>
        <fullName evidence="4">Small multi-drug export protein</fullName>
    </recommendedName>
</protein>
<keyword evidence="3" id="KW-1185">Reference proteome</keyword>
<dbReference type="STRING" id="688867.SAMN05660236_0087"/>
<feature type="transmembrane region" description="Helical" evidence="1">
    <location>
        <begin position="24"/>
        <end position="55"/>
    </location>
</feature>
<evidence type="ECO:0008006" key="4">
    <source>
        <dbReference type="Google" id="ProtNLM"/>
    </source>
</evidence>
<name>A0A1T5IIV9_9BACT</name>